<evidence type="ECO:0000313" key="1">
    <source>
        <dbReference type="EMBL" id="QHT00456.1"/>
    </source>
</evidence>
<dbReference type="EMBL" id="MN739355">
    <property type="protein sequence ID" value="QHT00456.1"/>
    <property type="molecule type" value="Genomic_DNA"/>
</dbReference>
<organism evidence="1">
    <name type="scientific">viral metagenome</name>
    <dbReference type="NCBI Taxonomy" id="1070528"/>
    <lineage>
        <taxon>unclassified sequences</taxon>
        <taxon>metagenomes</taxon>
        <taxon>organismal metagenomes</taxon>
    </lineage>
</organism>
<dbReference type="AlphaFoldDB" id="A0A6C0C6V9"/>
<proteinExistence type="predicted"/>
<reference evidence="1" key="1">
    <citation type="journal article" date="2020" name="Nature">
        <title>Giant virus diversity and host interactions through global metagenomics.</title>
        <authorList>
            <person name="Schulz F."/>
            <person name="Roux S."/>
            <person name="Paez-Espino D."/>
            <person name="Jungbluth S."/>
            <person name="Walsh D.A."/>
            <person name="Denef V.J."/>
            <person name="McMahon K.D."/>
            <person name="Konstantinidis K.T."/>
            <person name="Eloe-Fadrosh E.A."/>
            <person name="Kyrpides N.C."/>
            <person name="Woyke T."/>
        </authorList>
    </citation>
    <scope>NUCLEOTIDE SEQUENCE</scope>
    <source>
        <strain evidence="1">GVMAG-M-3300020192-26</strain>
    </source>
</reference>
<accession>A0A6C0C6V9</accession>
<protein>
    <submittedName>
        <fullName evidence="1">Uncharacterized protein</fullName>
    </submittedName>
</protein>
<name>A0A6C0C6V9_9ZZZZ</name>
<sequence>MELIKKIDVWNVRIVNDNNIVNKMSVEQGVKKFFRAKEDEKDAKCNELQQRMQWLIDNPGEHENHLAKFGRGQLSNYPNDCNSVDAFVRRHNEDHPTLQLVYQKTDSSISHVKTDVDHQRKTLKYTIY</sequence>